<dbReference type="EMBL" id="CP036263">
    <property type="protein sequence ID" value="QDS99696.1"/>
    <property type="molecule type" value="Genomic_DNA"/>
</dbReference>
<feature type="compositionally biased region" description="Basic and acidic residues" evidence="1">
    <location>
        <begin position="97"/>
        <end position="118"/>
    </location>
</feature>
<dbReference type="Proteomes" id="UP000319852">
    <property type="component" value="Chromosome"/>
</dbReference>
<accession>A0A517MXU9</accession>
<dbReference type="AlphaFoldDB" id="A0A517MXU9"/>
<protein>
    <submittedName>
        <fullName evidence="2">Uncharacterized protein</fullName>
    </submittedName>
</protein>
<name>A0A517MXU9_9BACT</name>
<feature type="region of interest" description="Disordered" evidence="1">
    <location>
        <begin position="93"/>
        <end position="190"/>
    </location>
</feature>
<feature type="compositionally biased region" description="Basic and acidic residues" evidence="1">
    <location>
        <begin position="139"/>
        <end position="175"/>
    </location>
</feature>
<gene>
    <name evidence="2" type="ORF">HG15A2_30230</name>
</gene>
<evidence type="ECO:0000313" key="3">
    <source>
        <dbReference type="Proteomes" id="UP000319852"/>
    </source>
</evidence>
<evidence type="ECO:0000313" key="2">
    <source>
        <dbReference type="EMBL" id="QDS99696.1"/>
    </source>
</evidence>
<keyword evidence="3" id="KW-1185">Reference proteome</keyword>
<reference evidence="2 3" key="1">
    <citation type="submission" date="2019-02" db="EMBL/GenBank/DDBJ databases">
        <title>Deep-cultivation of Planctomycetes and their phenomic and genomic characterization uncovers novel biology.</title>
        <authorList>
            <person name="Wiegand S."/>
            <person name="Jogler M."/>
            <person name="Boedeker C."/>
            <person name="Pinto D."/>
            <person name="Vollmers J."/>
            <person name="Rivas-Marin E."/>
            <person name="Kohn T."/>
            <person name="Peeters S.H."/>
            <person name="Heuer A."/>
            <person name="Rast P."/>
            <person name="Oberbeckmann S."/>
            <person name="Bunk B."/>
            <person name="Jeske O."/>
            <person name="Meyerdierks A."/>
            <person name="Storesund J.E."/>
            <person name="Kallscheuer N."/>
            <person name="Luecker S."/>
            <person name="Lage O.M."/>
            <person name="Pohl T."/>
            <person name="Merkel B.J."/>
            <person name="Hornburger P."/>
            <person name="Mueller R.-W."/>
            <person name="Bruemmer F."/>
            <person name="Labrenz M."/>
            <person name="Spormann A.M."/>
            <person name="Op den Camp H."/>
            <person name="Overmann J."/>
            <person name="Amann R."/>
            <person name="Jetten M.S.M."/>
            <person name="Mascher T."/>
            <person name="Medema M.H."/>
            <person name="Devos D.P."/>
            <person name="Kaster A.-K."/>
            <person name="Ovreas L."/>
            <person name="Rohde M."/>
            <person name="Galperin M.Y."/>
            <person name="Jogler C."/>
        </authorList>
    </citation>
    <scope>NUCLEOTIDE SEQUENCE [LARGE SCALE GENOMIC DNA]</scope>
    <source>
        <strain evidence="2 3">HG15A2</strain>
    </source>
</reference>
<proteinExistence type="predicted"/>
<dbReference type="OrthoDB" id="272494at2"/>
<dbReference type="KEGG" id="amob:HG15A2_30230"/>
<sequence length="190" mass="21669">MNKKNVILSLAALMLLAGVGWAMGLLGGEDPKVAEAKHLREQLSQDRDKMTESERRASYENLREKTRDLTDEQRRAVWEGGRQDMIQRVDQLLSMPKAERDKELDEWIERSEQRRKEWAANGDQGPRGDRGADATPAERAQRSKQRLDRSTPEMRAKMDALKDIMNQRREERGLDPVKGPRGMFGGGGGR</sequence>
<feature type="region of interest" description="Disordered" evidence="1">
    <location>
        <begin position="40"/>
        <end position="71"/>
    </location>
</feature>
<organism evidence="2 3">
    <name type="scientific">Adhaeretor mobilis</name>
    <dbReference type="NCBI Taxonomy" id="1930276"/>
    <lineage>
        <taxon>Bacteria</taxon>
        <taxon>Pseudomonadati</taxon>
        <taxon>Planctomycetota</taxon>
        <taxon>Planctomycetia</taxon>
        <taxon>Pirellulales</taxon>
        <taxon>Lacipirellulaceae</taxon>
        <taxon>Adhaeretor</taxon>
    </lineage>
</organism>
<evidence type="ECO:0000256" key="1">
    <source>
        <dbReference type="SAM" id="MobiDB-lite"/>
    </source>
</evidence>